<keyword evidence="6" id="KW-1185">Reference proteome</keyword>
<dbReference type="PROSITE" id="PS51257">
    <property type="entry name" value="PROKAR_LIPOPROTEIN"/>
    <property type="match status" value="1"/>
</dbReference>
<sequence>MCTRLFGVGMGTVLVVAAGAFALGTSPAAAAGCTAGTESDFNGDGVRDVAIADPQAAVEGRSGAGLVRVVMGADKGTFEISQALSQMSANPEAGDQFGYSIAVYDADSDGCTDLVVGAPYEDVTTTDGEQQDAGSVYVIHGTPAGIGADSVVDSYTQAGLDGSTTTEANDLFGFALAATKATDGKPTLAIGVPGEAIGSLKDAGCMHYVQGTKRATVNQDDPGIPGTAEANDRFGYSLAARYRYLVVGAPGEAIGSESFAGNVTVFSHTLTDGRPTSLGAIDENQPELTSGTAEKDDRFGTSLAVVSYRPRGASSETDALVAVGTPNEDVGNVADAGAVTVLHIKPTGAVKEVNLIDRMSPDVAGDPVVGDFFGQRVVISNTEPGEVGTAANMRLAVSVPNQEVGPAENAGVVQVFPGLGAPGNGDVLLARGAGLPDAAEARDFAGLGLWGTGTRLYVGVPYSKTAGAQKGVVYSLPWSAADGGTGRVTTIKPGTDGIPDEGKAFGSAIR</sequence>
<dbReference type="PANTHER" id="PTHR36220:SF1">
    <property type="entry name" value="GAMMA TUBULIN COMPLEX COMPONENT C-TERMINAL DOMAIN-CONTAINING PROTEIN"/>
    <property type="match status" value="1"/>
</dbReference>
<keyword evidence="1 4" id="KW-0732">Signal</keyword>
<evidence type="ECO:0000313" key="6">
    <source>
        <dbReference type="Proteomes" id="UP001551176"/>
    </source>
</evidence>
<evidence type="ECO:0000313" key="5">
    <source>
        <dbReference type="EMBL" id="MEU6824756.1"/>
    </source>
</evidence>
<dbReference type="SUPFAM" id="SSF69318">
    <property type="entry name" value="Integrin alpha N-terminal domain"/>
    <property type="match status" value="1"/>
</dbReference>
<feature type="signal peptide" evidence="4">
    <location>
        <begin position="1"/>
        <end position="30"/>
    </location>
</feature>
<dbReference type="RefSeq" id="WP_359354343.1">
    <property type="nucleotide sequence ID" value="NZ_JBEYXV010000017.1"/>
</dbReference>
<proteinExistence type="predicted"/>
<keyword evidence="3" id="KW-0325">Glycoprotein</keyword>
<protein>
    <submittedName>
        <fullName evidence="5">VCBS repeat-containing protein</fullName>
    </submittedName>
</protein>
<feature type="chain" id="PRO_5047104761" evidence="4">
    <location>
        <begin position="31"/>
        <end position="510"/>
    </location>
</feature>
<dbReference type="PROSITE" id="PS51470">
    <property type="entry name" value="FG_GAP"/>
    <property type="match status" value="1"/>
</dbReference>
<dbReference type="Gene3D" id="2.130.10.130">
    <property type="entry name" value="Integrin alpha, N-terminal"/>
    <property type="match status" value="2"/>
</dbReference>
<dbReference type="InterPro" id="IPR013519">
    <property type="entry name" value="Int_alpha_beta-p"/>
</dbReference>
<evidence type="ECO:0000256" key="4">
    <source>
        <dbReference type="SAM" id="SignalP"/>
    </source>
</evidence>
<organism evidence="5 6">
    <name type="scientific">Streptomyces atriruber</name>
    <dbReference type="NCBI Taxonomy" id="545121"/>
    <lineage>
        <taxon>Bacteria</taxon>
        <taxon>Bacillati</taxon>
        <taxon>Actinomycetota</taxon>
        <taxon>Actinomycetes</taxon>
        <taxon>Kitasatosporales</taxon>
        <taxon>Streptomycetaceae</taxon>
        <taxon>Streptomyces</taxon>
    </lineage>
</organism>
<comment type="caution">
    <text evidence="5">The sequence shown here is derived from an EMBL/GenBank/DDBJ whole genome shotgun (WGS) entry which is preliminary data.</text>
</comment>
<dbReference type="Proteomes" id="UP001551176">
    <property type="component" value="Unassembled WGS sequence"/>
</dbReference>
<dbReference type="InterPro" id="IPR028994">
    <property type="entry name" value="Integrin_alpha_N"/>
</dbReference>
<reference evidence="5 6" key="1">
    <citation type="submission" date="2024-06" db="EMBL/GenBank/DDBJ databases">
        <title>The Natural Products Discovery Center: Release of the First 8490 Sequenced Strains for Exploring Actinobacteria Biosynthetic Diversity.</title>
        <authorList>
            <person name="Kalkreuter E."/>
            <person name="Kautsar S.A."/>
            <person name="Yang D."/>
            <person name="Bader C.D."/>
            <person name="Teijaro C.N."/>
            <person name="Fluegel L."/>
            <person name="Davis C.M."/>
            <person name="Simpson J.R."/>
            <person name="Lauterbach L."/>
            <person name="Steele A.D."/>
            <person name="Gui C."/>
            <person name="Meng S."/>
            <person name="Li G."/>
            <person name="Viehrig K."/>
            <person name="Ye F."/>
            <person name="Su P."/>
            <person name="Kiefer A.F."/>
            <person name="Nichols A."/>
            <person name="Cepeda A.J."/>
            <person name="Yan W."/>
            <person name="Fan B."/>
            <person name="Jiang Y."/>
            <person name="Adhikari A."/>
            <person name="Zheng C.-J."/>
            <person name="Schuster L."/>
            <person name="Cowan T.M."/>
            <person name="Smanski M.J."/>
            <person name="Chevrette M.G."/>
            <person name="De Carvalho L.P.S."/>
            <person name="Shen B."/>
        </authorList>
    </citation>
    <scope>NUCLEOTIDE SEQUENCE [LARGE SCALE GENOMIC DNA]</scope>
    <source>
        <strain evidence="5 6">NPDC046838</strain>
    </source>
</reference>
<dbReference type="PANTHER" id="PTHR36220">
    <property type="entry name" value="UNNAMED PRODUCT"/>
    <property type="match status" value="1"/>
</dbReference>
<accession>A0ABV3BUQ5</accession>
<name>A0ABV3BUQ5_9ACTN</name>
<dbReference type="EMBL" id="JBEYXV010000017">
    <property type="protein sequence ID" value="MEU6824756.1"/>
    <property type="molecule type" value="Genomic_DNA"/>
</dbReference>
<evidence type="ECO:0000256" key="1">
    <source>
        <dbReference type="ARBA" id="ARBA00022729"/>
    </source>
</evidence>
<dbReference type="InterPro" id="IPR013517">
    <property type="entry name" value="FG-GAP"/>
</dbReference>
<evidence type="ECO:0000256" key="2">
    <source>
        <dbReference type="ARBA" id="ARBA00022737"/>
    </source>
</evidence>
<gene>
    <name evidence="5" type="ORF">ABZ921_29340</name>
</gene>
<keyword evidence="2" id="KW-0677">Repeat</keyword>
<evidence type="ECO:0000256" key="3">
    <source>
        <dbReference type="ARBA" id="ARBA00023180"/>
    </source>
</evidence>
<dbReference type="SMART" id="SM00191">
    <property type="entry name" value="Int_alpha"/>
    <property type="match status" value="5"/>
</dbReference>
<dbReference type="Pfam" id="PF01839">
    <property type="entry name" value="FG-GAP"/>
    <property type="match status" value="1"/>
</dbReference>